<evidence type="ECO:0000256" key="5">
    <source>
        <dbReference type="ARBA" id="ARBA00022679"/>
    </source>
</evidence>
<evidence type="ECO:0000256" key="1">
    <source>
        <dbReference type="ARBA" id="ARBA00001946"/>
    </source>
</evidence>
<dbReference type="AlphaFoldDB" id="A0AAJ1IEJ9"/>
<evidence type="ECO:0000256" key="6">
    <source>
        <dbReference type="ARBA" id="ARBA00022692"/>
    </source>
</evidence>
<dbReference type="InterPro" id="IPR044878">
    <property type="entry name" value="UbiA_sf"/>
</dbReference>
<keyword evidence="4" id="KW-1003">Cell membrane</keyword>
<evidence type="ECO:0000313" key="10">
    <source>
        <dbReference type="EMBL" id="MDC7226482.1"/>
    </source>
</evidence>
<evidence type="ECO:0000256" key="7">
    <source>
        <dbReference type="ARBA" id="ARBA00022989"/>
    </source>
</evidence>
<dbReference type="EMBL" id="JAQQAL010000012">
    <property type="protein sequence ID" value="MDC7226482.1"/>
    <property type="molecule type" value="Genomic_DNA"/>
</dbReference>
<sequence length="288" mass="31516">MAFKKLKLYGELVMFSHTLFSLPFALSAMLIAAGGFPGWHKTIWIILAFTGGRNAANALNRVIDRDIDARNPRTAGRHIPSGRLRRRDALLIAAIGTVLLIVSAFMLNPLCVMLLPVAVIFFVFYSYTKRFTWLCHIVLGAACAAASFGAWIAVTGKIEFSTFVIAAANAAWVAGFDVIYAIQDIEFDRSEGLYSIPAHFGAVFARFAAGIMHIGAVLFLILTANLNELGSFFHAGIIIIAILFVFEHILIIPQKVKKNSGLINFAAYNMNQIIGITLIGFTALDFIL</sequence>
<evidence type="ECO:0000256" key="2">
    <source>
        <dbReference type="ARBA" id="ARBA00004141"/>
    </source>
</evidence>
<keyword evidence="7 9" id="KW-1133">Transmembrane helix</keyword>
<dbReference type="Gene3D" id="1.20.120.1780">
    <property type="entry name" value="UbiA prenyltransferase"/>
    <property type="match status" value="1"/>
</dbReference>
<feature type="transmembrane region" description="Helical" evidence="9">
    <location>
        <begin position="203"/>
        <end position="226"/>
    </location>
</feature>
<keyword evidence="8 9" id="KW-0472">Membrane</keyword>
<organism evidence="10 11">
    <name type="scientific">Candidatus Thalassospirochaeta sargassi</name>
    <dbReference type="NCBI Taxonomy" id="3119039"/>
    <lineage>
        <taxon>Bacteria</taxon>
        <taxon>Pseudomonadati</taxon>
        <taxon>Spirochaetota</taxon>
        <taxon>Spirochaetia</taxon>
        <taxon>Spirochaetales</taxon>
        <taxon>Spirochaetaceae</taxon>
        <taxon>Candidatus Thalassospirochaeta</taxon>
    </lineage>
</organism>
<dbReference type="FunFam" id="1.10.357.140:FF:000008">
    <property type="entry name" value="4-hydroxybenzoate octaprenyltransferase"/>
    <property type="match status" value="1"/>
</dbReference>
<dbReference type="InterPro" id="IPR000537">
    <property type="entry name" value="UbiA_prenyltransferase"/>
</dbReference>
<dbReference type="GO" id="GO:0005886">
    <property type="term" value="C:plasma membrane"/>
    <property type="evidence" value="ECO:0007669"/>
    <property type="project" value="TreeGrafter"/>
</dbReference>
<feature type="transmembrane region" description="Helical" evidence="9">
    <location>
        <begin position="133"/>
        <end position="154"/>
    </location>
</feature>
<feature type="transmembrane region" description="Helical" evidence="9">
    <location>
        <begin position="89"/>
        <end position="106"/>
    </location>
</feature>
<feature type="transmembrane region" description="Helical" evidence="9">
    <location>
        <begin position="265"/>
        <end position="287"/>
    </location>
</feature>
<proteinExistence type="inferred from homology"/>
<keyword evidence="5" id="KW-0808">Transferase</keyword>
<dbReference type="PANTHER" id="PTHR11048">
    <property type="entry name" value="PRENYLTRANSFERASES"/>
    <property type="match status" value="1"/>
</dbReference>
<dbReference type="Proteomes" id="UP001221217">
    <property type="component" value="Unassembled WGS sequence"/>
</dbReference>
<dbReference type="Gene3D" id="1.10.357.140">
    <property type="entry name" value="UbiA prenyltransferase"/>
    <property type="match status" value="1"/>
</dbReference>
<comment type="caution">
    <text evidence="10">The sequence shown here is derived from an EMBL/GenBank/DDBJ whole genome shotgun (WGS) entry which is preliminary data.</text>
</comment>
<name>A0AAJ1IEJ9_9SPIO</name>
<gene>
    <name evidence="10" type="primary">ubiA</name>
    <name evidence="10" type="ORF">PQJ61_06935</name>
</gene>
<feature type="transmembrane region" description="Helical" evidence="9">
    <location>
        <begin position="12"/>
        <end position="36"/>
    </location>
</feature>
<evidence type="ECO:0000313" key="11">
    <source>
        <dbReference type="Proteomes" id="UP001221217"/>
    </source>
</evidence>
<dbReference type="Pfam" id="PF01040">
    <property type="entry name" value="UbiA"/>
    <property type="match status" value="1"/>
</dbReference>
<dbReference type="GO" id="GO:0006744">
    <property type="term" value="P:ubiquinone biosynthetic process"/>
    <property type="evidence" value="ECO:0007669"/>
    <property type="project" value="TreeGrafter"/>
</dbReference>
<dbReference type="InterPro" id="IPR006371">
    <property type="entry name" value="Polyprenyltransferase_UbiA-li"/>
</dbReference>
<protein>
    <submittedName>
        <fullName evidence="10">4-hydroxybenzoate polyprenyltransferase</fullName>
    </submittedName>
</protein>
<evidence type="ECO:0000256" key="8">
    <source>
        <dbReference type="ARBA" id="ARBA00023136"/>
    </source>
</evidence>
<dbReference type="GO" id="GO:0016765">
    <property type="term" value="F:transferase activity, transferring alkyl or aryl (other than methyl) groups"/>
    <property type="evidence" value="ECO:0007669"/>
    <property type="project" value="InterPro"/>
</dbReference>
<comment type="cofactor">
    <cofactor evidence="1">
        <name>Mg(2+)</name>
        <dbReference type="ChEBI" id="CHEBI:18420"/>
    </cofactor>
</comment>
<dbReference type="NCBIfam" id="TIGR01475">
    <property type="entry name" value="ubiA_other"/>
    <property type="match status" value="1"/>
</dbReference>
<dbReference type="PANTHER" id="PTHR11048:SF28">
    <property type="entry name" value="4-HYDROXYBENZOATE POLYPRENYLTRANSFERASE, MITOCHONDRIAL"/>
    <property type="match status" value="1"/>
</dbReference>
<evidence type="ECO:0000256" key="3">
    <source>
        <dbReference type="ARBA" id="ARBA00005985"/>
    </source>
</evidence>
<feature type="transmembrane region" description="Helical" evidence="9">
    <location>
        <begin position="160"/>
        <end position="182"/>
    </location>
</feature>
<comment type="similarity">
    <text evidence="3">Belongs to the UbiA prenyltransferase family.</text>
</comment>
<dbReference type="CDD" id="cd13959">
    <property type="entry name" value="PT_UbiA_COQ2"/>
    <property type="match status" value="1"/>
</dbReference>
<evidence type="ECO:0000256" key="4">
    <source>
        <dbReference type="ARBA" id="ARBA00022475"/>
    </source>
</evidence>
<reference evidence="10 11" key="1">
    <citation type="submission" date="2022-12" db="EMBL/GenBank/DDBJ databases">
        <title>Metagenome assembled genome from gulf of manar.</title>
        <authorList>
            <person name="Kohli P."/>
            <person name="Pk S."/>
            <person name="Venkata Ramana C."/>
            <person name="Sasikala C."/>
        </authorList>
    </citation>
    <scope>NUCLEOTIDE SEQUENCE [LARGE SCALE GENOMIC DNA]</scope>
    <source>
        <strain evidence="10">JB008</strain>
    </source>
</reference>
<feature type="transmembrane region" description="Helical" evidence="9">
    <location>
        <begin position="232"/>
        <end position="253"/>
    </location>
</feature>
<dbReference type="InterPro" id="IPR039653">
    <property type="entry name" value="Prenyltransferase"/>
</dbReference>
<keyword evidence="6 9" id="KW-0812">Transmembrane</keyword>
<evidence type="ECO:0000256" key="9">
    <source>
        <dbReference type="SAM" id="Phobius"/>
    </source>
</evidence>
<comment type="subcellular location">
    <subcellularLocation>
        <location evidence="2">Membrane</location>
        <topology evidence="2">Multi-pass membrane protein</topology>
    </subcellularLocation>
</comment>
<accession>A0AAJ1IEJ9</accession>